<comment type="caution">
    <text evidence="1">The sequence shown here is derived from an EMBL/GenBank/DDBJ whole genome shotgun (WGS) entry which is preliminary data.</text>
</comment>
<proteinExistence type="predicted"/>
<organism evidence="1">
    <name type="scientific">marine sediment metagenome</name>
    <dbReference type="NCBI Taxonomy" id="412755"/>
    <lineage>
        <taxon>unclassified sequences</taxon>
        <taxon>metagenomes</taxon>
        <taxon>ecological metagenomes</taxon>
    </lineage>
</organism>
<protein>
    <submittedName>
        <fullName evidence="1">Uncharacterized protein</fullName>
    </submittedName>
</protein>
<dbReference type="EMBL" id="LAZR01000256">
    <property type="protein sequence ID" value="KKN78836.1"/>
    <property type="molecule type" value="Genomic_DNA"/>
</dbReference>
<accession>A0A0F9VZM1</accession>
<gene>
    <name evidence="1" type="ORF">LCGC14_0346080</name>
</gene>
<sequence>MKITVDAKYVKGEVELKFREYPNGSKAIQAFSLDGEPEFTATVALDILPTTDHVFLKGWSENEGIPEALEKAGIVELTGWTIPTGYCKAQDARLLKAD</sequence>
<reference evidence="1" key="1">
    <citation type="journal article" date="2015" name="Nature">
        <title>Complex archaea that bridge the gap between prokaryotes and eukaryotes.</title>
        <authorList>
            <person name="Spang A."/>
            <person name="Saw J.H."/>
            <person name="Jorgensen S.L."/>
            <person name="Zaremba-Niedzwiedzka K."/>
            <person name="Martijn J."/>
            <person name="Lind A.E."/>
            <person name="van Eijk R."/>
            <person name="Schleper C."/>
            <person name="Guy L."/>
            <person name="Ettema T.J."/>
        </authorList>
    </citation>
    <scope>NUCLEOTIDE SEQUENCE</scope>
</reference>
<dbReference type="AlphaFoldDB" id="A0A0F9VZM1"/>
<name>A0A0F9VZM1_9ZZZZ</name>
<evidence type="ECO:0000313" key="1">
    <source>
        <dbReference type="EMBL" id="KKN78836.1"/>
    </source>
</evidence>